<keyword evidence="8" id="KW-1185">Reference proteome</keyword>
<evidence type="ECO:0000256" key="4">
    <source>
        <dbReference type="ARBA" id="ARBA00023136"/>
    </source>
</evidence>
<dbReference type="RefSeq" id="WP_397083925.1">
    <property type="nucleotide sequence ID" value="NZ_JBITGY010000006.1"/>
</dbReference>
<evidence type="ECO:0000256" key="2">
    <source>
        <dbReference type="ARBA" id="ARBA00022692"/>
    </source>
</evidence>
<evidence type="ECO:0000259" key="6">
    <source>
        <dbReference type="PROSITE" id="PS50850"/>
    </source>
</evidence>
<feature type="transmembrane region" description="Helical" evidence="5">
    <location>
        <begin position="343"/>
        <end position="365"/>
    </location>
</feature>
<dbReference type="InterPro" id="IPR036259">
    <property type="entry name" value="MFS_trans_sf"/>
</dbReference>
<dbReference type="EMBL" id="JBITGY010000006">
    <property type="protein sequence ID" value="MFI6500184.1"/>
    <property type="molecule type" value="Genomic_DNA"/>
</dbReference>
<feature type="transmembrane region" description="Helical" evidence="5">
    <location>
        <begin position="77"/>
        <end position="96"/>
    </location>
</feature>
<evidence type="ECO:0000313" key="7">
    <source>
        <dbReference type="EMBL" id="MFI6500184.1"/>
    </source>
</evidence>
<evidence type="ECO:0000256" key="5">
    <source>
        <dbReference type="SAM" id="Phobius"/>
    </source>
</evidence>
<evidence type="ECO:0000313" key="8">
    <source>
        <dbReference type="Proteomes" id="UP001612741"/>
    </source>
</evidence>
<dbReference type="Pfam" id="PF07690">
    <property type="entry name" value="MFS_1"/>
    <property type="match status" value="1"/>
</dbReference>
<dbReference type="PANTHER" id="PTHR23542">
    <property type="match status" value="1"/>
</dbReference>
<dbReference type="InterPro" id="IPR011701">
    <property type="entry name" value="MFS"/>
</dbReference>
<feature type="transmembrane region" description="Helical" evidence="5">
    <location>
        <begin position="12"/>
        <end position="29"/>
    </location>
</feature>
<feature type="transmembrane region" description="Helical" evidence="5">
    <location>
        <begin position="35"/>
        <end position="56"/>
    </location>
</feature>
<feature type="transmembrane region" description="Helical" evidence="5">
    <location>
        <begin position="275"/>
        <end position="294"/>
    </location>
</feature>
<keyword evidence="3 5" id="KW-1133">Transmembrane helix</keyword>
<dbReference type="PANTHER" id="PTHR23542:SF1">
    <property type="entry name" value="MAJOR FACILITATOR SUPERFAMILY (MFS) PROFILE DOMAIN-CONTAINING PROTEIN"/>
    <property type="match status" value="1"/>
</dbReference>
<gene>
    <name evidence="7" type="ORF">ACIBG2_22570</name>
</gene>
<evidence type="ECO:0000256" key="1">
    <source>
        <dbReference type="ARBA" id="ARBA00004651"/>
    </source>
</evidence>
<dbReference type="PROSITE" id="PS50850">
    <property type="entry name" value="MFS"/>
    <property type="match status" value="1"/>
</dbReference>
<feature type="domain" description="Major facilitator superfamily (MFS) profile" evidence="6">
    <location>
        <begin position="209"/>
        <end position="400"/>
    </location>
</feature>
<dbReference type="Gene3D" id="1.20.1250.20">
    <property type="entry name" value="MFS general substrate transporter like domains"/>
    <property type="match status" value="2"/>
</dbReference>
<comment type="subcellular location">
    <subcellularLocation>
        <location evidence="1">Cell membrane</location>
        <topology evidence="1">Multi-pass membrane protein</topology>
    </subcellularLocation>
</comment>
<feature type="transmembrane region" description="Helical" evidence="5">
    <location>
        <begin position="371"/>
        <end position="393"/>
    </location>
</feature>
<accession>A0ABW7YW90</accession>
<feature type="transmembrane region" description="Helical" evidence="5">
    <location>
        <begin position="306"/>
        <end position="331"/>
    </location>
</feature>
<sequence>MMYRPLLRLPGVPLQGVLGFLAQLTQLVAPVGTVLVVQAATGSLALAGLAAAAFSLGAGLARPLQGRLMDHHGSRPILDATAAVHVCALLGLVAGASLGFPGWTLVALAALAGAGLPPISVSMRVEWGRRIPAAGRTAAYSLVYLVQEMALLTGPLLFTVVIALVATASLALAAVAVAAGLSTVLFARALHSGGPPPAQAGGGLFTRPGAPLLLGVAVLAGGCLGVLEVGAPALAAARGTPALTGLLIAGLSLGGITGAILYGMRPWHAGPGIRLIALLVPLGLCLAPLAWLTASALDRSAPVLPLIGFGVAMFLAGLTFNPSLTTVSLLVDELAPGARSEAFGWLSTAIGLGTAAGSGLAGLIGDRFGPATTFAAASAAALLAALLATVLHLTHTRHRP</sequence>
<proteinExistence type="predicted"/>
<protein>
    <submittedName>
        <fullName evidence="7">MFS transporter</fullName>
    </submittedName>
</protein>
<name>A0ABW7YW90_9ACTN</name>
<feature type="transmembrane region" description="Helical" evidence="5">
    <location>
        <begin position="242"/>
        <end position="263"/>
    </location>
</feature>
<dbReference type="SUPFAM" id="SSF103473">
    <property type="entry name" value="MFS general substrate transporter"/>
    <property type="match status" value="1"/>
</dbReference>
<evidence type="ECO:0000256" key="3">
    <source>
        <dbReference type="ARBA" id="ARBA00022989"/>
    </source>
</evidence>
<reference evidence="7 8" key="1">
    <citation type="submission" date="2024-10" db="EMBL/GenBank/DDBJ databases">
        <title>The Natural Products Discovery Center: Release of the First 8490 Sequenced Strains for Exploring Actinobacteria Biosynthetic Diversity.</title>
        <authorList>
            <person name="Kalkreuter E."/>
            <person name="Kautsar S.A."/>
            <person name="Yang D."/>
            <person name="Bader C.D."/>
            <person name="Teijaro C.N."/>
            <person name="Fluegel L."/>
            <person name="Davis C.M."/>
            <person name="Simpson J.R."/>
            <person name="Lauterbach L."/>
            <person name="Steele A.D."/>
            <person name="Gui C."/>
            <person name="Meng S."/>
            <person name="Li G."/>
            <person name="Viehrig K."/>
            <person name="Ye F."/>
            <person name="Su P."/>
            <person name="Kiefer A.F."/>
            <person name="Nichols A."/>
            <person name="Cepeda A.J."/>
            <person name="Yan W."/>
            <person name="Fan B."/>
            <person name="Jiang Y."/>
            <person name="Adhikari A."/>
            <person name="Zheng C.-J."/>
            <person name="Schuster L."/>
            <person name="Cowan T.M."/>
            <person name="Smanski M.J."/>
            <person name="Chevrette M.G."/>
            <person name="De Carvalho L.P.S."/>
            <person name="Shen B."/>
        </authorList>
    </citation>
    <scope>NUCLEOTIDE SEQUENCE [LARGE SCALE GENOMIC DNA]</scope>
    <source>
        <strain evidence="7 8">NPDC050545</strain>
    </source>
</reference>
<comment type="caution">
    <text evidence="7">The sequence shown here is derived from an EMBL/GenBank/DDBJ whole genome shotgun (WGS) entry which is preliminary data.</text>
</comment>
<dbReference type="InterPro" id="IPR020846">
    <property type="entry name" value="MFS_dom"/>
</dbReference>
<feature type="transmembrane region" description="Helical" evidence="5">
    <location>
        <begin position="212"/>
        <end position="236"/>
    </location>
</feature>
<keyword evidence="2 5" id="KW-0812">Transmembrane</keyword>
<dbReference type="Proteomes" id="UP001612741">
    <property type="component" value="Unassembled WGS sequence"/>
</dbReference>
<organism evidence="7 8">
    <name type="scientific">Nonomuraea typhae</name>
    <dbReference type="NCBI Taxonomy" id="2603600"/>
    <lineage>
        <taxon>Bacteria</taxon>
        <taxon>Bacillati</taxon>
        <taxon>Actinomycetota</taxon>
        <taxon>Actinomycetes</taxon>
        <taxon>Streptosporangiales</taxon>
        <taxon>Streptosporangiaceae</taxon>
        <taxon>Nonomuraea</taxon>
    </lineage>
</organism>
<keyword evidence="4 5" id="KW-0472">Membrane</keyword>